<keyword evidence="3" id="KW-0238">DNA-binding</keyword>
<dbReference type="EMBL" id="CACRTF010000001">
    <property type="protein sequence ID" value="VYS82063.1"/>
    <property type="molecule type" value="Genomic_DNA"/>
</dbReference>
<keyword evidence="4" id="KW-0804">Transcription</keyword>
<evidence type="ECO:0000256" key="4">
    <source>
        <dbReference type="ARBA" id="ARBA00023163"/>
    </source>
</evidence>
<proteinExistence type="inferred from homology"/>
<dbReference type="Pfam" id="PF03466">
    <property type="entry name" value="LysR_substrate"/>
    <property type="match status" value="1"/>
</dbReference>
<accession>A0A6N2RL54</accession>
<dbReference type="PRINTS" id="PR00039">
    <property type="entry name" value="HTHLYSR"/>
</dbReference>
<protein>
    <submittedName>
        <fullName evidence="6">HTH-type transcriptional regulator YofA</fullName>
    </submittedName>
</protein>
<keyword evidence="2" id="KW-0805">Transcription regulation</keyword>
<dbReference type="GO" id="GO:0000976">
    <property type="term" value="F:transcription cis-regulatory region binding"/>
    <property type="evidence" value="ECO:0007669"/>
    <property type="project" value="TreeGrafter"/>
</dbReference>
<dbReference type="Gene3D" id="1.10.10.10">
    <property type="entry name" value="Winged helix-like DNA-binding domain superfamily/Winged helix DNA-binding domain"/>
    <property type="match status" value="1"/>
</dbReference>
<feature type="domain" description="HTH lysR-type" evidence="5">
    <location>
        <begin position="1"/>
        <end position="58"/>
    </location>
</feature>
<dbReference type="SUPFAM" id="SSF53850">
    <property type="entry name" value="Periplasmic binding protein-like II"/>
    <property type="match status" value="1"/>
</dbReference>
<evidence type="ECO:0000259" key="5">
    <source>
        <dbReference type="PROSITE" id="PS50931"/>
    </source>
</evidence>
<dbReference type="InterPro" id="IPR036388">
    <property type="entry name" value="WH-like_DNA-bd_sf"/>
</dbReference>
<dbReference type="AlphaFoldDB" id="A0A6N2RL54"/>
<dbReference type="InterPro" id="IPR000847">
    <property type="entry name" value="LysR_HTH_N"/>
</dbReference>
<evidence type="ECO:0000256" key="1">
    <source>
        <dbReference type="ARBA" id="ARBA00009437"/>
    </source>
</evidence>
<dbReference type="PROSITE" id="PS50931">
    <property type="entry name" value="HTH_LYSR"/>
    <property type="match status" value="1"/>
</dbReference>
<dbReference type="RefSeq" id="WP_009298684.1">
    <property type="nucleotide sequence ID" value="NZ_CACRTF010000001.1"/>
</dbReference>
<name>A0A6N2RL54_9FIRM</name>
<dbReference type="InterPro" id="IPR036390">
    <property type="entry name" value="WH_DNA-bd_sf"/>
</dbReference>
<evidence type="ECO:0000313" key="6">
    <source>
        <dbReference type="EMBL" id="VYS82063.1"/>
    </source>
</evidence>
<dbReference type="Gene3D" id="3.40.190.290">
    <property type="match status" value="1"/>
</dbReference>
<dbReference type="InterPro" id="IPR005119">
    <property type="entry name" value="LysR_subst-bd"/>
</dbReference>
<evidence type="ECO:0000256" key="2">
    <source>
        <dbReference type="ARBA" id="ARBA00023015"/>
    </source>
</evidence>
<gene>
    <name evidence="6" type="primary">yofA_1</name>
    <name evidence="6" type="ORF">CBLFYP116_00238</name>
</gene>
<dbReference type="PANTHER" id="PTHR30126">
    <property type="entry name" value="HTH-TYPE TRANSCRIPTIONAL REGULATOR"/>
    <property type="match status" value="1"/>
</dbReference>
<dbReference type="PANTHER" id="PTHR30126:SF40">
    <property type="entry name" value="HTH-TYPE TRANSCRIPTIONAL REGULATOR GLTR"/>
    <property type="match status" value="1"/>
</dbReference>
<sequence length="278" mass="31422">MESLELRIFREVAQESSISKAAENLNYVQSNITAHIKRLEEELGTILFIRHGKGVTITADGEKLLNYANSILELIDRAVSEFQIESLRLKVGATQTLAASRLPVWISNYQKAFPHVSCSIITDGQEHLIELLENQMVDCIFIEQRYIRPHMKSILDFQEQLSIIAPHESTAESLTNLPVIVNNMESCPYRKLLLNWVFSKIHSTPAIVEFDTVEAICNAVSLNMGISLLPTNVVVDKMQISVFPIEEIGTLNIHMVTLGNQQIREVYQLQKVVNSYIS</sequence>
<dbReference type="FunFam" id="1.10.10.10:FF:000001">
    <property type="entry name" value="LysR family transcriptional regulator"/>
    <property type="match status" value="1"/>
</dbReference>
<comment type="similarity">
    <text evidence="1">Belongs to the LysR transcriptional regulatory family.</text>
</comment>
<dbReference type="SUPFAM" id="SSF46785">
    <property type="entry name" value="Winged helix' DNA-binding domain"/>
    <property type="match status" value="1"/>
</dbReference>
<evidence type="ECO:0000256" key="3">
    <source>
        <dbReference type="ARBA" id="ARBA00023125"/>
    </source>
</evidence>
<dbReference type="GO" id="GO:0003700">
    <property type="term" value="F:DNA-binding transcription factor activity"/>
    <property type="evidence" value="ECO:0007669"/>
    <property type="project" value="InterPro"/>
</dbReference>
<organism evidence="6">
    <name type="scientific">Enterocloster bolteae</name>
    <dbReference type="NCBI Taxonomy" id="208479"/>
    <lineage>
        <taxon>Bacteria</taxon>
        <taxon>Bacillati</taxon>
        <taxon>Bacillota</taxon>
        <taxon>Clostridia</taxon>
        <taxon>Lachnospirales</taxon>
        <taxon>Lachnospiraceae</taxon>
        <taxon>Enterocloster</taxon>
    </lineage>
</organism>
<dbReference type="Pfam" id="PF00126">
    <property type="entry name" value="HTH_1"/>
    <property type="match status" value="1"/>
</dbReference>
<reference evidence="6" key="1">
    <citation type="submission" date="2019-11" db="EMBL/GenBank/DDBJ databases">
        <authorList>
            <person name="Feng L."/>
        </authorList>
    </citation>
    <scope>NUCLEOTIDE SEQUENCE</scope>
    <source>
        <strain evidence="6">CbolteaeLFYP116</strain>
    </source>
</reference>